<dbReference type="EMBL" id="JXTB01000041">
    <property type="protein sequence ID" value="PON71922.1"/>
    <property type="molecule type" value="Genomic_DNA"/>
</dbReference>
<name>A0A2P5DF62_PARAD</name>
<comment type="caution">
    <text evidence="2">The sequence shown here is derived from an EMBL/GenBank/DDBJ whole genome shotgun (WGS) entry which is preliminary data.</text>
</comment>
<organism evidence="2 3">
    <name type="scientific">Parasponia andersonii</name>
    <name type="common">Sponia andersonii</name>
    <dbReference type="NCBI Taxonomy" id="3476"/>
    <lineage>
        <taxon>Eukaryota</taxon>
        <taxon>Viridiplantae</taxon>
        <taxon>Streptophyta</taxon>
        <taxon>Embryophyta</taxon>
        <taxon>Tracheophyta</taxon>
        <taxon>Spermatophyta</taxon>
        <taxon>Magnoliopsida</taxon>
        <taxon>eudicotyledons</taxon>
        <taxon>Gunneridae</taxon>
        <taxon>Pentapetalae</taxon>
        <taxon>rosids</taxon>
        <taxon>fabids</taxon>
        <taxon>Rosales</taxon>
        <taxon>Cannabaceae</taxon>
        <taxon>Parasponia</taxon>
    </lineage>
</organism>
<sequence>MGGCASKPKECGIRQRQPVPSEAPASPKPVEAESVAQEKTNDVGESQNEAHLVDLSKPKKEEGENSAETKAVEAEVVMSTEATGDLTPEVAEDKAEATIETPKEDKVKVEAIEETEETPKEEQVEAKKAEDLDPTPASEDKSAAPVVTL</sequence>
<evidence type="ECO:0000313" key="3">
    <source>
        <dbReference type="Proteomes" id="UP000237105"/>
    </source>
</evidence>
<feature type="compositionally biased region" description="Basic and acidic residues" evidence="1">
    <location>
        <begin position="91"/>
        <end position="131"/>
    </location>
</feature>
<feature type="region of interest" description="Disordered" evidence="1">
    <location>
        <begin position="1"/>
        <end position="149"/>
    </location>
</feature>
<reference evidence="3" key="1">
    <citation type="submission" date="2016-06" db="EMBL/GenBank/DDBJ databases">
        <title>Parallel loss of symbiosis genes in relatives of nitrogen-fixing non-legume Parasponia.</title>
        <authorList>
            <person name="Van Velzen R."/>
            <person name="Holmer R."/>
            <person name="Bu F."/>
            <person name="Rutten L."/>
            <person name="Van Zeijl A."/>
            <person name="Liu W."/>
            <person name="Santuari L."/>
            <person name="Cao Q."/>
            <person name="Sharma T."/>
            <person name="Shen D."/>
            <person name="Roswanjaya Y."/>
            <person name="Wardhani T."/>
            <person name="Kalhor M.S."/>
            <person name="Jansen J."/>
            <person name="Van den Hoogen J."/>
            <person name="Gungor B."/>
            <person name="Hartog M."/>
            <person name="Hontelez J."/>
            <person name="Verver J."/>
            <person name="Yang W.-C."/>
            <person name="Schijlen E."/>
            <person name="Repin R."/>
            <person name="Schilthuizen M."/>
            <person name="Schranz E."/>
            <person name="Heidstra R."/>
            <person name="Miyata K."/>
            <person name="Fedorova E."/>
            <person name="Kohlen W."/>
            <person name="Bisseling T."/>
            <person name="Smit S."/>
            <person name="Geurts R."/>
        </authorList>
    </citation>
    <scope>NUCLEOTIDE SEQUENCE [LARGE SCALE GENOMIC DNA]</scope>
    <source>
        <strain evidence="3">cv. WU1-14</strain>
    </source>
</reference>
<dbReference type="OrthoDB" id="1933276at2759"/>
<protein>
    <submittedName>
        <fullName evidence="2">Uncharacterized protein</fullName>
    </submittedName>
</protein>
<proteinExistence type="predicted"/>
<evidence type="ECO:0000256" key="1">
    <source>
        <dbReference type="SAM" id="MobiDB-lite"/>
    </source>
</evidence>
<dbReference type="Proteomes" id="UP000237105">
    <property type="component" value="Unassembled WGS sequence"/>
</dbReference>
<dbReference type="AlphaFoldDB" id="A0A2P5DF62"/>
<feature type="compositionally biased region" description="Basic and acidic residues" evidence="1">
    <location>
        <begin position="51"/>
        <end position="63"/>
    </location>
</feature>
<gene>
    <name evidence="2" type="ORF">PanWU01x14_067640</name>
</gene>
<keyword evidence="3" id="KW-1185">Reference proteome</keyword>
<accession>A0A2P5DF62</accession>
<evidence type="ECO:0000313" key="2">
    <source>
        <dbReference type="EMBL" id="PON71922.1"/>
    </source>
</evidence>